<dbReference type="AlphaFoldDB" id="A0A1A7C8H8"/>
<dbReference type="InterPro" id="IPR011664">
    <property type="entry name" value="Abi_system_AbiD/AbiF-like"/>
</dbReference>
<organism evidence="1 2">
    <name type="scientific">Janthinobacterium psychrotolerans</name>
    <dbReference type="NCBI Taxonomy" id="1747903"/>
    <lineage>
        <taxon>Bacteria</taxon>
        <taxon>Pseudomonadati</taxon>
        <taxon>Pseudomonadota</taxon>
        <taxon>Betaproteobacteria</taxon>
        <taxon>Burkholderiales</taxon>
        <taxon>Oxalobacteraceae</taxon>
        <taxon>Janthinobacterium</taxon>
    </lineage>
</organism>
<dbReference type="Proteomes" id="UP000092713">
    <property type="component" value="Unassembled WGS sequence"/>
</dbReference>
<keyword evidence="2" id="KW-1185">Reference proteome</keyword>
<dbReference type="Pfam" id="PF07751">
    <property type="entry name" value="Abi_2"/>
    <property type="match status" value="1"/>
</dbReference>
<evidence type="ECO:0000313" key="2">
    <source>
        <dbReference type="Proteomes" id="UP000092713"/>
    </source>
</evidence>
<reference evidence="1 2" key="1">
    <citation type="submission" date="2016-04" db="EMBL/GenBank/DDBJ databases">
        <title>Draft genome sequence of Janthinobacterium psychrotolerans sp. nov., isolated from freshwater sediments in Denmark.</title>
        <authorList>
            <person name="Gong X."/>
            <person name="Skrivergaard S."/>
            <person name="Korsgaard B.S."/>
            <person name="Schreiber L."/>
            <person name="Marshall I.P."/>
            <person name="Finster K."/>
            <person name="Schramm A."/>
        </authorList>
    </citation>
    <scope>NUCLEOTIDE SEQUENCE [LARGE SCALE GENOMIC DNA]</scope>
    <source>
        <strain evidence="1 2">S3-2</strain>
    </source>
</reference>
<name>A0A1A7C8H8_9BURK</name>
<comment type="caution">
    <text evidence="1">The sequence shown here is derived from an EMBL/GenBank/DDBJ whole genome shotgun (WGS) entry which is preliminary data.</text>
</comment>
<dbReference type="STRING" id="1747903.ASR47_102346"/>
<sequence>MKTIGYYRLLIYMRHFQCKATPRNFLPRSKFSAIVALYNFDREIRLLTFNAIEKLEVALRTAIINPLAEQHSPHWYLDPSHFNDDIKFHNVMGKIIKDAGVSKGLALTHYYDHYDSPVLPPIWLVCEKLTFGALSHFFAALRIDRRKIVGRYIWSYPEHLLVSWFHSLNHLRNICAHQDRVWNNPITVLPPEAHKAYNAEFAAPTSFYCRAVVIQLLMRELGLNGWWRECLLALLASCTHVNPRIHLGFPDNWHTRPAWA</sequence>
<accession>A0A1A7C8H8</accession>
<evidence type="ECO:0000313" key="1">
    <source>
        <dbReference type="EMBL" id="OBV41075.1"/>
    </source>
</evidence>
<protein>
    <submittedName>
        <fullName evidence="1">Abortive infection bacteriophage resistance protein</fullName>
    </submittedName>
</protein>
<gene>
    <name evidence="1" type="ORF">ASR47_102346</name>
</gene>
<dbReference type="EMBL" id="LOCQ01000040">
    <property type="protein sequence ID" value="OBV41075.1"/>
    <property type="molecule type" value="Genomic_DNA"/>
</dbReference>
<proteinExistence type="predicted"/>